<protein>
    <submittedName>
        <fullName evidence="4">SDR family NAD(P)-dependent oxidoreductase</fullName>
    </submittedName>
</protein>
<dbReference type="PANTHER" id="PTHR44196">
    <property type="entry name" value="DEHYDROGENASE/REDUCTASE SDR FAMILY MEMBER 7B"/>
    <property type="match status" value="1"/>
</dbReference>
<dbReference type="AlphaFoldDB" id="A0A6A8DEX3"/>
<gene>
    <name evidence="4" type="ORF">GH741_06455</name>
</gene>
<dbReference type="EMBL" id="WJNG01000005">
    <property type="protein sequence ID" value="MRH42321.1"/>
    <property type="molecule type" value="Genomic_DNA"/>
</dbReference>
<dbReference type="PRINTS" id="PR00081">
    <property type="entry name" value="GDHRDH"/>
</dbReference>
<reference evidence="4" key="1">
    <citation type="submission" date="2019-11" db="EMBL/GenBank/DDBJ databases">
        <authorList>
            <person name="Li J."/>
        </authorList>
    </citation>
    <scope>NUCLEOTIDE SEQUENCE</scope>
    <source>
        <strain evidence="4">B6B</strain>
    </source>
</reference>
<evidence type="ECO:0000313" key="4">
    <source>
        <dbReference type="EMBL" id="MRH42321.1"/>
    </source>
</evidence>
<keyword evidence="5" id="KW-1185">Reference proteome</keyword>
<comment type="caution">
    <text evidence="4">The sequence shown here is derived from an EMBL/GenBank/DDBJ whole genome shotgun (WGS) entry which is preliminary data.</text>
</comment>
<dbReference type="Gene3D" id="3.40.50.720">
    <property type="entry name" value="NAD(P)-binding Rossmann-like Domain"/>
    <property type="match status" value="1"/>
</dbReference>
<dbReference type="GO" id="GO:0016491">
    <property type="term" value="F:oxidoreductase activity"/>
    <property type="evidence" value="ECO:0007669"/>
    <property type="project" value="UniProtKB-KW"/>
</dbReference>
<evidence type="ECO:0000256" key="2">
    <source>
        <dbReference type="ARBA" id="ARBA00023002"/>
    </source>
</evidence>
<dbReference type="Proteomes" id="UP000799092">
    <property type="component" value="Unassembled WGS sequence"/>
</dbReference>
<name>A0A6A8DEX3_9BACI</name>
<sequence>MSKVTGKNIIITGASSGIGKEIAMEIASKGGFPILVARSVDKLIDLQQMLTVNYSINCSYYVADLTNLDTWENVLADIIFDHKSVDAIVNNAGVGIFNLLEESNWEDTERMIQLNVLSLIKGVQVILPHFLDRKQGHIVNIGSQAGKMSTPKSAVYSASKHAVIGFSNALRLELRNKGIFVTTVNLGPVRTNFFDVADPTGKYKKAVDKYMINPNQVAKQVVKYLFTNKREINLPRWMDAGSKLYQLFPSIVEKLLRKQFLKK</sequence>
<dbReference type="SUPFAM" id="SSF51735">
    <property type="entry name" value="NAD(P)-binding Rossmann-fold domains"/>
    <property type="match status" value="1"/>
</dbReference>
<evidence type="ECO:0000313" key="5">
    <source>
        <dbReference type="Proteomes" id="UP000799092"/>
    </source>
</evidence>
<evidence type="ECO:0000256" key="3">
    <source>
        <dbReference type="RuleBase" id="RU000363"/>
    </source>
</evidence>
<dbReference type="InterPro" id="IPR020904">
    <property type="entry name" value="Sc_DH/Rdtase_CS"/>
</dbReference>
<dbReference type="PROSITE" id="PS00061">
    <property type="entry name" value="ADH_SHORT"/>
    <property type="match status" value="1"/>
</dbReference>
<dbReference type="PRINTS" id="PR00080">
    <property type="entry name" value="SDRFAMILY"/>
</dbReference>
<accession>A0A6A8DEX3</accession>
<dbReference type="Pfam" id="PF00106">
    <property type="entry name" value="adh_short"/>
    <property type="match status" value="1"/>
</dbReference>
<dbReference type="InterPro" id="IPR036291">
    <property type="entry name" value="NAD(P)-bd_dom_sf"/>
</dbReference>
<proteinExistence type="inferred from homology"/>
<comment type="similarity">
    <text evidence="1 3">Belongs to the short-chain dehydrogenases/reductases (SDR) family.</text>
</comment>
<dbReference type="PANTHER" id="PTHR44196:SF1">
    <property type="entry name" value="DEHYDROGENASE_REDUCTASE SDR FAMILY MEMBER 7B"/>
    <property type="match status" value="1"/>
</dbReference>
<keyword evidence="2" id="KW-0560">Oxidoreductase</keyword>
<evidence type="ECO:0000256" key="1">
    <source>
        <dbReference type="ARBA" id="ARBA00006484"/>
    </source>
</evidence>
<dbReference type="InterPro" id="IPR002347">
    <property type="entry name" value="SDR_fam"/>
</dbReference>
<dbReference type="OrthoDB" id="9793345at2"/>
<dbReference type="GO" id="GO:0016020">
    <property type="term" value="C:membrane"/>
    <property type="evidence" value="ECO:0007669"/>
    <property type="project" value="TreeGrafter"/>
</dbReference>
<organism evidence="4 5">
    <name type="scientific">Aquibacillus halophilus</name>
    <dbReference type="NCBI Taxonomy" id="930132"/>
    <lineage>
        <taxon>Bacteria</taxon>
        <taxon>Bacillati</taxon>
        <taxon>Bacillota</taxon>
        <taxon>Bacilli</taxon>
        <taxon>Bacillales</taxon>
        <taxon>Bacillaceae</taxon>
        <taxon>Aquibacillus</taxon>
    </lineage>
</organism>
<dbReference type="PIRSF" id="PIRSF000126">
    <property type="entry name" value="11-beta-HSD1"/>
    <property type="match status" value="1"/>
</dbReference>